<reference evidence="2 3" key="1">
    <citation type="journal article" date="2024" name="Microbiology">
        <title>Methylomarinum rosea sp. nov., a novel halophilic methanotrophic bacterium from the hypersaline Lake Elton.</title>
        <authorList>
            <person name="Suleimanov R.Z."/>
            <person name="Oshkin I.Y."/>
            <person name="Danilova O.V."/>
            <person name="Suzina N.E."/>
            <person name="Dedysh S.N."/>
        </authorList>
    </citation>
    <scope>NUCLEOTIDE SEQUENCE [LARGE SCALE GENOMIC DNA]</scope>
    <source>
        <strain evidence="2 3">Ch1-1</strain>
    </source>
</reference>
<dbReference type="KEGG" id="mech:Q9L42_014650"/>
<dbReference type="Gene3D" id="2.60.40.3500">
    <property type="match status" value="1"/>
</dbReference>
<sequence length="566" mass="64644">MAGVWNKRVFTAMIGDALNRLARRSLTPLIFNVLWLASAPLFAQTAQVILARQEVLAENKAVFHFNLPENSQFEIHPLHNPQRLVIDVTGAGIGEDLPQSLPAHPFVTAVRAANYSGNKARLVIELKDDVVIDSFNSQTEVSVGQQTLTVFLTVKTPAKSPIFVANTRKPTQGANDDEAEEAIPELLTDWDISGAIGVENLAFIHEGLAPEQHNNYVSGVFQAEFYKTWDDGRQSFAFVPFYRYSQHDNRRTHFDIRELTWLMAERDWELRTGFRKIFWGVAEGLHLIDIINQTDLVENPDTEDKLGQPMVNLALINDWGTIDLFVMPGFRERTFSGVEGRFRLIPEIAVGDAIFDRSGLEKHMSYAVRWAHYFGAWDIGISHFYGMGREPRFIPTFDRNGQISKIVPLYETINQTSLDLQMTHESWLWKLEAMVRSGMGKTFFAAVGGFEYTLFNVYESGLDLGFVLEYMYDTRGSRNFYAPFQDDFLTALRFGFNDAQSTEILAGVLFDRTSNSKFYNIEASRRLGDSWTIEAEMRLYAGSPSYDSPYFLREDDHFRIELNYHF</sequence>
<accession>A0AAU7NRI6</accession>
<evidence type="ECO:0000313" key="2">
    <source>
        <dbReference type="EMBL" id="XBS19588.1"/>
    </source>
</evidence>
<evidence type="ECO:0000259" key="1">
    <source>
        <dbReference type="Pfam" id="PF11741"/>
    </source>
</evidence>
<proteinExistence type="predicted"/>
<dbReference type="RefSeq" id="WP_349431318.1">
    <property type="nucleotide sequence ID" value="NZ_CP157743.1"/>
</dbReference>
<evidence type="ECO:0000313" key="3">
    <source>
        <dbReference type="Proteomes" id="UP001225378"/>
    </source>
</evidence>
<dbReference type="InterPro" id="IPR021731">
    <property type="entry name" value="AMIN_dom"/>
</dbReference>
<protein>
    <submittedName>
        <fullName evidence="2">AMIN domain-containing protein</fullName>
    </submittedName>
</protein>
<name>A0AAU7NRI6_9GAMM</name>
<feature type="domain" description="AMIN" evidence="1">
    <location>
        <begin position="65"/>
        <end position="138"/>
    </location>
</feature>
<keyword evidence="3" id="KW-1185">Reference proteome</keyword>
<dbReference type="Pfam" id="PF11741">
    <property type="entry name" value="AMIN"/>
    <property type="match status" value="1"/>
</dbReference>
<gene>
    <name evidence="2" type="ORF">Q9L42_014650</name>
</gene>
<dbReference type="Proteomes" id="UP001225378">
    <property type="component" value="Chromosome"/>
</dbReference>
<dbReference type="EMBL" id="CP157743">
    <property type="protein sequence ID" value="XBS19588.1"/>
    <property type="molecule type" value="Genomic_DNA"/>
</dbReference>
<dbReference type="AlphaFoldDB" id="A0AAU7NRI6"/>
<organism evidence="2 3">
    <name type="scientific">Methylomarinum roseum</name>
    <dbReference type="NCBI Taxonomy" id="3067653"/>
    <lineage>
        <taxon>Bacteria</taxon>
        <taxon>Pseudomonadati</taxon>
        <taxon>Pseudomonadota</taxon>
        <taxon>Gammaproteobacteria</taxon>
        <taxon>Methylococcales</taxon>
        <taxon>Methylococcaceae</taxon>
        <taxon>Methylomarinum</taxon>
    </lineage>
</organism>